<dbReference type="Proteomes" id="UP001291623">
    <property type="component" value="Unassembled WGS sequence"/>
</dbReference>
<dbReference type="PANTHER" id="PTHR31973:SF197">
    <property type="entry name" value="SWIM-TYPE DOMAIN-CONTAINING PROTEIN"/>
    <property type="match status" value="1"/>
</dbReference>
<feature type="domain" description="MULE transposase" evidence="1">
    <location>
        <begin position="34"/>
        <end position="116"/>
    </location>
</feature>
<name>A0AAE1R3T2_9SOLA</name>
<reference evidence="2" key="1">
    <citation type="submission" date="2023-12" db="EMBL/GenBank/DDBJ databases">
        <title>Genome assembly of Anisodus tanguticus.</title>
        <authorList>
            <person name="Wang Y.-J."/>
        </authorList>
    </citation>
    <scope>NUCLEOTIDE SEQUENCE</scope>
    <source>
        <strain evidence="2">KB-2021</strain>
        <tissue evidence="2">Leaf</tissue>
    </source>
</reference>
<protein>
    <recommendedName>
        <fullName evidence="1">MULE transposase domain-containing protein</fullName>
    </recommendedName>
</protein>
<dbReference type="Pfam" id="PF10551">
    <property type="entry name" value="MULE"/>
    <property type="match status" value="1"/>
</dbReference>
<evidence type="ECO:0000313" key="2">
    <source>
        <dbReference type="EMBL" id="KAK4344870.1"/>
    </source>
</evidence>
<dbReference type="PANTHER" id="PTHR31973">
    <property type="entry name" value="POLYPROTEIN, PUTATIVE-RELATED"/>
    <property type="match status" value="1"/>
</dbReference>
<dbReference type="EMBL" id="JAVYJV010000019">
    <property type="protein sequence ID" value="KAK4344870.1"/>
    <property type="molecule type" value="Genomic_DNA"/>
</dbReference>
<evidence type="ECO:0000259" key="1">
    <source>
        <dbReference type="Pfam" id="PF10551"/>
    </source>
</evidence>
<gene>
    <name evidence="2" type="ORF">RND71_035046</name>
</gene>
<organism evidence="2 3">
    <name type="scientific">Anisodus tanguticus</name>
    <dbReference type="NCBI Taxonomy" id="243964"/>
    <lineage>
        <taxon>Eukaryota</taxon>
        <taxon>Viridiplantae</taxon>
        <taxon>Streptophyta</taxon>
        <taxon>Embryophyta</taxon>
        <taxon>Tracheophyta</taxon>
        <taxon>Spermatophyta</taxon>
        <taxon>Magnoliopsida</taxon>
        <taxon>eudicotyledons</taxon>
        <taxon>Gunneridae</taxon>
        <taxon>Pentapetalae</taxon>
        <taxon>asterids</taxon>
        <taxon>lamiids</taxon>
        <taxon>Solanales</taxon>
        <taxon>Solanaceae</taxon>
        <taxon>Solanoideae</taxon>
        <taxon>Hyoscyameae</taxon>
        <taxon>Anisodus</taxon>
    </lineage>
</organism>
<evidence type="ECO:0000313" key="3">
    <source>
        <dbReference type="Proteomes" id="UP001291623"/>
    </source>
</evidence>
<keyword evidence="3" id="KW-1185">Reference proteome</keyword>
<accession>A0AAE1R3T2</accession>
<proteinExistence type="predicted"/>
<comment type="caution">
    <text evidence="2">The sequence shown here is derived from an EMBL/GenBank/DDBJ whole genome shotgun (WGS) entry which is preliminary data.</text>
</comment>
<dbReference type="AlphaFoldDB" id="A0AAE1R3T2"/>
<sequence>MDRESVLGKNLFVYFYMCLDALKKGRMKEYRKIIRSDGCFLKGACNGALLVAVGKNENNQMFSIAWAVVDQETKHSWNFFINYLKENLQLGIGEGLTVMADMQKNFHADVDELLPNAE</sequence>
<dbReference type="InterPro" id="IPR018289">
    <property type="entry name" value="MULE_transposase_dom"/>
</dbReference>